<dbReference type="Proteomes" id="UP000576082">
    <property type="component" value="Unassembled WGS sequence"/>
</dbReference>
<sequence>MSTLRVLLSFTILSINCFCFAQEARINSVSLLTTTRILSSDAFEGRKTDTKGGWMARDYIVGQFKEIGLIPLDSTYVQTFQFYYRLYNVKPTGHNIIGYIEGTEIKDPNKGCIVVGAHYDHLGMYAGDIYNGADDNASGVATLLEIAKELKHQPASLPVVFISFDAEEMRCAGSNYFVNSPLLDNEAIHLFINMDMISKSDEEKLFVTGTNFHPEYKKYINATLEYCNLSIKYGHDRKRDDGLNNWVFLSDHGEFHKKGIPFIYFGVEEHQHYHRPTDTFENIDIGFFVEASNVVLSFVKSVANKKSLLKESRRLN</sequence>
<comment type="caution">
    <text evidence="3">The sequence shown here is derived from an EMBL/GenBank/DDBJ whole genome shotgun (WGS) entry which is preliminary data.</text>
</comment>
<evidence type="ECO:0000256" key="1">
    <source>
        <dbReference type="SAM" id="SignalP"/>
    </source>
</evidence>
<evidence type="ECO:0000313" key="3">
    <source>
        <dbReference type="EMBL" id="NME69729.1"/>
    </source>
</evidence>
<evidence type="ECO:0000313" key="4">
    <source>
        <dbReference type="Proteomes" id="UP000576082"/>
    </source>
</evidence>
<evidence type="ECO:0000259" key="2">
    <source>
        <dbReference type="Pfam" id="PF04389"/>
    </source>
</evidence>
<dbReference type="InterPro" id="IPR045175">
    <property type="entry name" value="M28_fam"/>
</dbReference>
<protein>
    <submittedName>
        <fullName evidence="3">M20/M25/M40 family metallo-hydrolase</fullName>
    </submittedName>
</protein>
<keyword evidence="3" id="KW-0378">Hydrolase</keyword>
<feature type="chain" id="PRO_5030904704" evidence="1">
    <location>
        <begin position="22"/>
        <end position="316"/>
    </location>
</feature>
<dbReference type="PANTHER" id="PTHR12147:SF26">
    <property type="entry name" value="PEPTIDASE M28 DOMAIN-CONTAINING PROTEIN"/>
    <property type="match status" value="1"/>
</dbReference>
<dbReference type="PANTHER" id="PTHR12147">
    <property type="entry name" value="METALLOPEPTIDASE M28 FAMILY MEMBER"/>
    <property type="match status" value="1"/>
</dbReference>
<keyword evidence="4" id="KW-1185">Reference proteome</keyword>
<accession>A0A7X9RW39</accession>
<dbReference type="RefSeq" id="WP_169657987.1">
    <property type="nucleotide sequence ID" value="NZ_JABANE010000047.1"/>
</dbReference>
<feature type="signal peptide" evidence="1">
    <location>
        <begin position="1"/>
        <end position="21"/>
    </location>
</feature>
<dbReference type="InterPro" id="IPR007484">
    <property type="entry name" value="Peptidase_M28"/>
</dbReference>
<keyword evidence="1" id="KW-0732">Signal</keyword>
<dbReference type="Pfam" id="PF04389">
    <property type="entry name" value="Peptidase_M28"/>
    <property type="match status" value="1"/>
</dbReference>
<dbReference type="GO" id="GO:0008235">
    <property type="term" value="F:metalloexopeptidase activity"/>
    <property type="evidence" value="ECO:0007669"/>
    <property type="project" value="InterPro"/>
</dbReference>
<name>A0A7X9RW39_9BACT</name>
<dbReference type="EMBL" id="JABANE010000047">
    <property type="protein sequence ID" value="NME69729.1"/>
    <property type="molecule type" value="Genomic_DNA"/>
</dbReference>
<dbReference type="SUPFAM" id="SSF53187">
    <property type="entry name" value="Zn-dependent exopeptidases"/>
    <property type="match status" value="1"/>
</dbReference>
<feature type="domain" description="Peptidase M28" evidence="2">
    <location>
        <begin position="95"/>
        <end position="298"/>
    </location>
</feature>
<dbReference type="GO" id="GO:0006508">
    <property type="term" value="P:proteolysis"/>
    <property type="evidence" value="ECO:0007669"/>
    <property type="project" value="InterPro"/>
</dbReference>
<organism evidence="3 4">
    <name type="scientific">Flammeovirga aprica JL-4</name>
    <dbReference type="NCBI Taxonomy" id="694437"/>
    <lineage>
        <taxon>Bacteria</taxon>
        <taxon>Pseudomonadati</taxon>
        <taxon>Bacteroidota</taxon>
        <taxon>Cytophagia</taxon>
        <taxon>Cytophagales</taxon>
        <taxon>Flammeovirgaceae</taxon>
        <taxon>Flammeovirga</taxon>
    </lineage>
</organism>
<proteinExistence type="predicted"/>
<gene>
    <name evidence="3" type="ORF">HHU12_17265</name>
</gene>
<reference evidence="3 4" key="1">
    <citation type="submission" date="2020-04" db="EMBL/GenBank/DDBJ databases">
        <title>Flammeovirga sp. SR4, a novel species isolated from seawater.</title>
        <authorList>
            <person name="Wang X."/>
        </authorList>
    </citation>
    <scope>NUCLEOTIDE SEQUENCE [LARGE SCALE GENOMIC DNA]</scope>
    <source>
        <strain evidence="3 4">ATCC 23126</strain>
    </source>
</reference>
<dbReference type="Gene3D" id="3.40.630.10">
    <property type="entry name" value="Zn peptidases"/>
    <property type="match status" value="1"/>
</dbReference>
<dbReference type="AlphaFoldDB" id="A0A7X9RW39"/>